<dbReference type="InterPro" id="IPR032466">
    <property type="entry name" value="Metal_Hydrolase"/>
</dbReference>
<dbReference type="Gene3D" id="3.20.20.140">
    <property type="entry name" value="Metal-dependent hydrolases"/>
    <property type="match status" value="1"/>
</dbReference>
<accession>A0A6N2SDJ0</accession>
<reference evidence="1" key="1">
    <citation type="submission" date="2019-11" db="EMBL/GenBank/DDBJ databases">
        <authorList>
            <person name="Feng L."/>
        </authorList>
    </citation>
    <scope>NUCLEOTIDE SEQUENCE</scope>
    <source>
        <strain evidence="1">AundefinedLFYP135</strain>
    </source>
</reference>
<dbReference type="SUPFAM" id="SSF51556">
    <property type="entry name" value="Metallo-dependent hydrolases"/>
    <property type="match status" value="1"/>
</dbReference>
<dbReference type="GO" id="GO:0070573">
    <property type="term" value="F:metallodipeptidase activity"/>
    <property type="evidence" value="ECO:0007669"/>
    <property type="project" value="InterPro"/>
</dbReference>
<dbReference type="AlphaFoldDB" id="A0A6N2SDJ0"/>
<gene>
    <name evidence="1" type="ORF">AULFYP135_00905</name>
</gene>
<dbReference type="InterPro" id="IPR008257">
    <property type="entry name" value="Pept_M19"/>
</dbReference>
<name>A0A6N2SDJ0_9FIRM</name>
<protein>
    <submittedName>
        <fullName evidence="1">Membrane dipeptidase (Peptidase family M19)</fullName>
    </submittedName>
</protein>
<dbReference type="Pfam" id="PF01244">
    <property type="entry name" value="Peptidase_M19"/>
    <property type="match status" value="1"/>
</dbReference>
<dbReference type="EMBL" id="CACRSL010000003">
    <property type="protein sequence ID" value="VYS91683.1"/>
    <property type="molecule type" value="Genomic_DNA"/>
</dbReference>
<dbReference type="CDD" id="cd01301">
    <property type="entry name" value="rDP_like"/>
    <property type="match status" value="1"/>
</dbReference>
<dbReference type="GO" id="GO:0006508">
    <property type="term" value="P:proteolysis"/>
    <property type="evidence" value="ECO:0007669"/>
    <property type="project" value="InterPro"/>
</dbReference>
<organism evidence="1">
    <name type="scientific">uncultured Anaerotruncus sp</name>
    <dbReference type="NCBI Taxonomy" id="905011"/>
    <lineage>
        <taxon>Bacteria</taxon>
        <taxon>Bacillati</taxon>
        <taxon>Bacillota</taxon>
        <taxon>Clostridia</taxon>
        <taxon>Eubacteriales</taxon>
        <taxon>Oscillospiraceae</taxon>
        <taxon>Anaerotruncus</taxon>
        <taxon>environmental samples</taxon>
    </lineage>
</organism>
<sequence>MNTTGFIDLHSDTIMVCNREKLDFINPKTHISLDKVAPGTHWAQTYAIFVPDEKRGQDAVDYYRECVRYFCGQLEKYSGKLAQVRNAADVDNAFEAGKFAGILAVEGGAALAGRMEMIEELAKDGVRFLTLTWNGPNEIGSGSVTHNGLSDFGREAIAEMERQNIIVDVSHLNDEGFADLCKIASKPFIATHSNSRAICGHSRNLTDAQFCEIRDRGGIVGLNYYRNFIVDGGETTSISDLLKHVHHFLELGGENTIALGSDFDGADIPGYLDSVEKVDNLYDALLADGLGKELAEKILFGNAYNFIRNNLK</sequence>
<dbReference type="PANTHER" id="PTHR10443:SF12">
    <property type="entry name" value="DIPEPTIDASE"/>
    <property type="match status" value="1"/>
</dbReference>
<dbReference type="PANTHER" id="PTHR10443">
    <property type="entry name" value="MICROSOMAL DIPEPTIDASE"/>
    <property type="match status" value="1"/>
</dbReference>
<proteinExistence type="predicted"/>
<evidence type="ECO:0000313" key="1">
    <source>
        <dbReference type="EMBL" id="VYS91683.1"/>
    </source>
</evidence>
<dbReference type="PROSITE" id="PS51365">
    <property type="entry name" value="RENAL_DIPEPTIDASE_2"/>
    <property type="match status" value="1"/>
</dbReference>